<evidence type="ECO:0000256" key="2">
    <source>
        <dbReference type="ARBA" id="ARBA00007193"/>
    </source>
</evidence>
<evidence type="ECO:0000256" key="7">
    <source>
        <dbReference type="ARBA" id="ARBA00023053"/>
    </source>
</evidence>
<feature type="region of interest" description="Disordered" evidence="13">
    <location>
        <begin position="424"/>
        <end position="458"/>
    </location>
</feature>
<evidence type="ECO:0000256" key="6">
    <source>
        <dbReference type="ARBA" id="ARBA00022989"/>
    </source>
</evidence>
<dbReference type="Gene3D" id="1.10.287.770">
    <property type="entry name" value="YojJ-like"/>
    <property type="match status" value="1"/>
</dbReference>
<organism evidence="15 16">
    <name type="scientific">Tetranychus urticae</name>
    <name type="common">Two-spotted spider mite</name>
    <dbReference type="NCBI Taxonomy" id="32264"/>
    <lineage>
        <taxon>Eukaryota</taxon>
        <taxon>Metazoa</taxon>
        <taxon>Ecdysozoa</taxon>
        <taxon>Arthropoda</taxon>
        <taxon>Chelicerata</taxon>
        <taxon>Arachnida</taxon>
        <taxon>Acari</taxon>
        <taxon>Acariformes</taxon>
        <taxon>Trombidiformes</taxon>
        <taxon>Prostigmata</taxon>
        <taxon>Eleutherengona</taxon>
        <taxon>Raphignathae</taxon>
        <taxon>Tetranychoidea</taxon>
        <taxon>Tetranychidae</taxon>
        <taxon>Tetranychus</taxon>
    </lineage>
</organism>
<feature type="compositionally biased region" description="Polar residues" evidence="13">
    <location>
        <begin position="431"/>
        <end position="442"/>
    </location>
</feature>
<name>T1K8D8_TETUR</name>
<evidence type="ECO:0000256" key="3">
    <source>
        <dbReference type="ARBA" id="ARBA00022448"/>
    </source>
</evidence>
<evidence type="ECO:0000256" key="9">
    <source>
        <dbReference type="ARBA" id="ARBA00023136"/>
    </source>
</evidence>
<evidence type="ECO:0000256" key="12">
    <source>
        <dbReference type="RuleBase" id="RU000679"/>
    </source>
</evidence>
<feature type="transmembrane region" description="Helical" evidence="14">
    <location>
        <begin position="383"/>
        <end position="405"/>
    </location>
</feature>
<comment type="similarity">
    <text evidence="2 12">Belongs to the amiloride-sensitive sodium channel (TC 1.A.6) family.</text>
</comment>
<feature type="transmembrane region" description="Helical" evidence="14">
    <location>
        <begin position="20"/>
        <end position="37"/>
    </location>
</feature>
<reference evidence="16" key="1">
    <citation type="submission" date="2011-08" db="EMBL/GenBank/DDBJ databases">
        <authorList>
            <person name="Rombauts S."/>
        </authorList>
    </citation>
    <scope>NUCLEOTIDE SEQUENCE</scope>
    <source>
        <strain evidence="16">London</strain>
    </source>
</reference>
<evidence type="ECO:0000313" key="16">
    <source>
        <dbReference type="Proteomes" id="UP000015104"/>
    </source>
</evidence>
<dbReference type="EnsemblMetazoa" id="tetur07g00980.1">
    <property type="protein sequence ID" value="tetur07g00980.1"/>
    <property type="gene ID" value="tetur07g00980"/>
</dbReference>
<comment type="subcellular location">
    <subcellularLocation>
        <location evidence="1">Membrane</location>
        <topology evidence="1">Multi-pass membrane protein</topology>
    </subcellularLocation>
</comment>
<keyword evidence="5 12" id="KW-0812">Transmembrane</keyword>
<keyword evidence="10 12" id="KW-0739">Sodium transport</keyword>
<sequence>MKFIISLTKKINAIRNNRWAKLTLFIILMSGMAWQVYQINMLYLRFDTVVDINVERQFHIQLPSFTICMDLDLDALDPLKEIYPDKQLSNNLTSDEKRKLYRSAPIDLLFKYAVIQSDLTINCLLICSQNSRFTNGSCVDVPCQDYSPVRKTIAWARNSALRRCDTYFHWNDPSRSNSGEPFMEESNGERDLINFNITKASNEQASVIFSMHDGSLVPWTEDQDFSSLHVGLMSIVSVNYQLTRIMLLEPPYKTNCRKYPKLSGWVGCMYDCKEELNRKDSNGWPLDVPAESNVSIPFVPESRQLGDPHLTHKINRECRRECDREQCTLNEYSHYLKYIQYNLTGDPNIDPSQSSYLTRVYIHRPFNFDVVYKHRPAIEFIEYFSYVGSAIGLWFGFSCLTFFNFAEKFFKQLISGKKVPEKAPKTLMKKQGNTNETSTNTPKRIKKRPPNITLTPPRTNNMILPISTNLSPTYKSFNQSPDDVVRFNGPLTS</sequence>
<evidence type="ECO:0000256" key="10">
    <source>
        <dbReference type="ARBA" id="ARBA00023201"/>
    </source>
</evidence>
<keyword evidence="6 14" id="KW-1133">Transmembrane helix</keyword>
<keyword evidence="9 14" id="KW-0472">Membrane</keyword>
<dbReference type="InterPro" id="IPR001873">
    <property type="entry name" value="ENaC"/>
</dbReference>
<dbReference type="AlphaFoldDB" id="T1K8D8"/>
<dbReference type="Pfam" id="PF00858">
    <property type="entry name" value="ASC"/>
    <property type="match status" value="1"/>
</dbReference>
<keyword evidence="16" id="KW-1185">Reference proteome</keyword>
<dbReference type="Proteomes" id="UP000015104">
    <property type="component" value="Unassembled WGS sequence"/>
</dbReference>
<evidence type="ECO:0000256" key="4">
    <source>
        <dbReference type="ARBA" id="ARBA00022461"/>
    </source>
</evidence>
<keyword evidence="4 12" id="KW-0894">Sodium channel</keyword>
<dbReference type="GO" id="GO:0015280">
    <property type="term" value="F:ligand-gated sodium channel activity"/>
    <property type="evidence" value="ECO:0007669"/>
    <property type="project" value="TreeGrafter"/>
</dbReference>
<evidence type="ECO:0000256" key="5">
    <source>
        <dbReference type="ARBA" id="ARBA00022692"/>
    </source>
</evidence>
<keyword evidence="7" id="KW-0915">Sodium</keyword>
<evidence type="ECO:0000313" key="15">
    <source>
        <dbReference type="EnsemblMetazoa" id="tetur07g00980.1"/>
    </source>
</evidence>
<keyword evidence="11 12" id="KW-0407">Ion channel</keyword>
<protein>
    <submittedName>
        <fullName evidence="15">Uncharacterized protein</fullName>
    </submittedName>
</protein>
<dbReference type="PANTHER" id="PTHR11690">
    <property type="entry name" value="AMILORIDE-SENSITIVE SODIUM CHANNEL-RELATED"/>
    <property type="match status" value="1"/>
</dbReference>
<keyword evidence="8 12" id="KW-0406">Ion transport</keyword>
<evidence type="ECO:0000256" key="11">
    <source>
        <dbReference type="ARBA" id="ARBA00023303"/>
    </source>
</evidence>
<dbReference type="GO" id="GO:0005886">
    <property type="term" value="C:plasma membrane"/>
    <property type="evidence" value="ECO:0007669"/>
    <property type="project" value="TreeGrafter"/>
</dbReference>
<evidence type="ECO:0000256" key="1">
    <source>
        <dbReference type="ARBA" id="ARBA00004141"/>
    </source>
</evidence>
<keyword evidence="3 12" id="KW-0813">Transport</keyword>
<dbReference type="HOGENOM" id="CLU_588405_0_0_1"/>
<dbReference type="EMBL" id="CAEY01001874">
    <property type="status" value="NOT_ANNOTATED_CDS"/>
    <property type="molecule type" value="Genomic_DNA"/>
</dbReference>
<evidence type="ECO:0000256" key="14">
    <source>
        <dbReference type="SAM" id="Phobius"/>
    </source>
</evidence>
<evidence type="ECO:0000256" key="8">
    <source>
        <dbReference type="ARBA" id="ARBA00023065"/>
    </source>
</evidence>
<accession>T1K8D8</accession>
<reference evidence="15" key="2">
    <citation type="submission" date="2015-06" db="UniProtKB">
        <authorList>
            <consortium name="EnsemblMetazoa"/>
        </authorList>
    </citation>
    <scope>IDENTIFICATION</scope>
</reference>
<evidence type="ECO:0000256" key="13">
    <source>
        <dbReference type="SAM" id="MobiDB-lite"/>
    </source>
</evidence>
<proteinExistence type="inferred from homology"/>